<sequence>MKATAPPAKRRRGPRLAVLALVLCSLLVPIAFLFNRFPAVYVTDERPQQEVTLPSFDRLVVERDRIVHQVPQQGGRDVNAETEVTQDVHGKNSKGNIDLHHQIDTEHKVKVLPPPKIEQVKPVPVPVPPRKDFSDNMRRPRVPSADELEKAKACQLEFGSYCLWSIEHKEVMKDAIVKKLKDQLFVARSYYPSIAKLKGKEALTRELKQNIQEHERVLSESIVDADLPSL</sequence>
<name>A0A9R0T7Q2_TRITD</name>
<accession>A0A9R0T7Q2</accession>
<dbReference type="Gramene" id="TRITD4Bv1G107510.2">
    <property type="protein sequence ID" value="TRITD4Bv1G107510.2"/>
    <property type="gene ID" value="TRITD4Bv1G107510"/>
</dbReference>
<feature type="region of interest" description="Disordered" evidence="1">
    <location>
        <begin position="120"/>
        <end position="141"/>
    </location>
</feature>
<proteinExistence type="predicted"/>
<gene>
    <name evidence="2" type="ORF">TRITD_4Bv1G107510</name>
</gene>
<dbReference type="Proteomes" id="UP000324705">
    <property type="component" value="Chromosome 4B"/>
</dbReference>
<feature type="compositionally biased region" description="Basic and acidic residues" evidence="1">
    <location>
        <begin position="129"/>
        <end position="138"/>
    </location>
</feature>
<evidence type="ECO:0000313" key="2">
    <source>
        <dbReference type="EMBL" id="VAI06031.1"/>
    </source>
</evidence>
<reference evidence="2 3" key="1">
    <citation type="submission" date="2017-09" db="EMBL/GenBank/DDBJ databases">
        <authorList>
            <consortium name="International Durum Wheat Genome Sequencing Consortium (IDWGSC)"/>
            <person name="Milanesi L."/>
        </authorList>
    </citation>
    <scope>NUCLEOTIDE SEQUENCE [LARGE SCALE GENOMIC DNA]</scope>
    <source>
        <strain evidence="3">cv. Svevo</strain>
    </source>
</reference>
<keyword evidence="3" id="KW-1185">Reference proteome</keyword>
<organism evidence="2 3">
    <name type="scientific">Triticum turgidum subsp. durum</name>
    <name type="common">Durum wheat</name>
    <name type="synonym">Triticum durum</name>
    <dbReference type="NCBI Taxonomy" id="4567"/>
    <lineage>
        <taxon>Eukaryota</taxon>
        <taxon>Viridiplantae</taxon>
        <taxon>Streptophyta</taxon>
        <taxon>Embryophyta</taxon>
        <taxon>Tracheophyta</taxon>
        <taxon>Spermatophyta</taxon>
        <taxon>Magnoliopsida</taxon>
        <taxon>Liliopsida</taxon>
        <taxon>Poales</taxon>
        <taxon>Poaceae</taxon>
        <taxon>BOP clade</taxon>
        <taxon>Pooideae</taxon>
        <taxon>Triticodae</taxon>
        <taxon>Triticeae</taxon>
        <taxon>Triticinae</taxon>
        <taxon>Triticum</taxon>
    </lineage>
</organism>
<evidence type="ECO:0008006" key="4">
    <source>
        <dbReference type="Google" id="ProtNLM"/>
    </source>
</evidence>
<dbReference type="Pfam" id="PF25557">
    <property type="entry name" value="GAUT_1"/>
    <property type="match status" value="1"/>
</dbReference>
<evidence type="ECO:0000313" key="3">
    <source>
        <dbReference type="Proteomes" id="UP000324705"/>
    </source>
</evidence>
<dbReference type="AlphaFoldDB" id="A0A9R0T7Q2"/>
<evidence type="ECO:0000256" key="1">
    <source>
        <dbReference type="SAM" id="MobiDB-lite"/>
    </source>
</evidence>
<dbReference type="EMBL" id="LT934118">
    <property type="protein sequence ID" value="VAI06031.1"/>
    <property type="molecule type" value="Genomic_DNA"/>
</dbReference>
<protein>
    <recommendedName>
        <fullName evidence="4">Hexosyltransferase</fullName>
    </recommendedName>
</protein>